<organism evidence="2 3">
    <name type="scientific">Microbotryum intermedium</name>
    <dbReference type="NCBI Taxonomy" id="269621"/>
    <lineage>
        <taxon>Eukaryota</taxon>
        <taxon>Fungi</taxon>
        <taxon>Dikarya</taxon>
        <taxon>Basidiomycota</taxon>
        <taxon>Pucciniomycotina</taxon>
        <taxon>Microbotryomycetes</taxon>
        <taxon>Microbotryales</taxon>
        <taxon>Microbotryaceae</taxon>
        <taxon>Microbotryum</taxon>
    </lineage>
</organism>
<name>A0A238FD56_9BASI</name>
<sequence length="164" mass="18214">MAQFSPVGSIHFAHPSAMPNLIPSTSSLSHKLRKSATLALTTIRSKSSSSNKVKSTEKKTISNPTLVHSSQEDQVDYGSRPLSTSSFESSTSSLHPFYHQPWMSCSSGDSTFRSQDAPCININDKAAFIASQIESFEEDRRQAKILEVMQKDKMMDQELRRMGL</sequence>
<accession>A0A238FD56</accession>
<evidence type="ECO:0000313" key="2">
    <source>
        <dbReference type="EMBL" id="SCV69814.1"/>
    </source>
</evidence>
<reference evidence="3" key="1">
    <citation type="submission" date="2016-09" db="EMBL/GenBank/DDBJ databases">
        <authorList>
            <person name="Jeantristanb JTB J.-T."/>
            <person name="Ricardo R."/>
        </authorList>
    </citation>
    <scope>NUCLEOTIDE SEQUENCE [LARGE SCALE GENOMIC DNA]</scope>
</reference>
<evidence type="ECO:0000313" key="3">
    <source>
        <dbReference type="Proteomes" id="UP000198372"/>
    </source>
</evidence>
<keyword evidence="3" id="KW-1185">Reference proteome</keyword>
<dbReference type="EMBL" id="FMSP01000005">
    <property type="protein sequence ID" value="SCV69814.1"/>
    <property type="molecule type" value="Genomic_DNA"/>
</dbReference>
<dbReference type="OrthoDB" id="2535142at2759"/>
<dbReference type="AlphaFoldDB" id="A0A238FD56"/>
<dbReference type="Proteomes" id="UP000198372">
    <property type="component" value="Unassembled WGS sequence"/>
</dbReference>
<evidence type="ECO:0000256" key="1">
    <source>
        <dbReference type="SAM" id="MobiDB-lite"/>
    </source>
</evidence>
<proteinExistence type="predicted"/>
<gene>
    <name evidence="2" type="ORF">BQ2448_1208</name>
</gene>
<feature type="region of interest" description="Disordered" evidence="1">
    <location>
        <begin position="46"/>
        <end position="90"/>
    </location>
</feature>
<protein>
    <submittedName>
        <fullName evidence="2">BQ2448_1208 protein</fullName>
    </submittedName>
</protein>